<accession>A0A5C6RR30</accession>
<dbReference type="InterPro" id="IPR025367">
    <property type="entry name" value="DUF4271"/>
</dbReference>
<feature type="transmembrane region" description="Helical" evidence="1">
    <location>
        <begin position="170"/>
        <end position="192"/>
    </location>
</feature>
<keyword evidence="1" id="KW-1133">Transmembrane helix</keyword>
<feature type="transmembrane region" description="Helical" evidence="1">
    <location>
        <begin position="119"/>
        <end position="138"/>
    </location>
</feature>
<keyword evidence="1" id="KW-0812">Transmembrane</keyword>
<dbReference type="Pfam" id="PF14093">
    <property type="entry name" value="DUF4271"/>
    <property type="match status" value="1"/>
</dbReference>
<keyword evidence="1" id="KW-0472">Membrane</keyword>
<proteinExistence type="predicted"/>
<sequence>MVYLCIILKINQTYQQQDSILQQNNVDTILKSNTLKLLQIEDESALIIPSKISNNKVLTKKSIVLVSDSNYSEIDTNFYNQGFDNIPTRKISPIATQKQDKSDEELLYSPAINNSINTSWQTILLLIAFGLLGFVKAFSSTRFNQIFKSIFSFQAAEEVVREEKVFFHRVNLSLFVLYLIGLLLLIVSFLIFKTGNTITDGFYVKVAIFILATYGVKFISVVVISAIFSRVDLSATYTYNTLIYNYLFGVILLPCLAFIFFSTISFDVVFNYVILPSFTLIFLARIFRLFIIGKQNNFFVLYIILYICTLEILPLVVLSKFFIFN</sequence>
<reference evidence="2 3" key="1">
    <citation type="submission" date="2019-08" db="EMBL/GenBank/DDBJ databases">
        <title>Genome of Vicingus serpentipes NCIMB 15042.</title>
        <authorList>
            <person name="Bowman J.P."/>
        </authorList>
    </citation>
    <scope>NUCLEOTIDE SEQUENCE [LARGE SCALE GENOMIC DNA]</scope>
    <source>
        <strain evidence="2 3">NCIMB 15042</strain>
    </source>
</reference>
<gene>
    <name evidence="2" type="ORF">FRY74_09355</name>
</gene>
<feature type="transmembrane region" description="Helical" evidence="1">
    <location>
        <begin position="299"/>
        <end position="323"/>
    </location>
</feature>
<dbReference type="EMBL" id="VOOS01000004">
    <property type="protein sequence ID" value="TXB64647.1"/>
    <property type="molecule type" value="Genomic_DNA"/>
</dbReference>
<evidence type="ECO:0000256" key="1">
    <source>
        <dbReference type="SAM" id="Phobius"/>
    </source>
</evidence>
<evidence type="ECO:0000313" key="2">
    <source>
        <dbReference type="EMBL" id="TXB64647.1"/>
    </source>
</evidence>
<evidence type="ECO:0000313" key="3">
    <source>
        <dbReference type="Proteomes" id="UP000321721"/>
    </source>
</evidence>
<feature type="transmembrane region" description="Helical" evidence="1">
    <location>
        <begin position="204"/>
        <end position="231"/>
    </location>
</feature>
<protein>
    <submittedName>
        <fullName evidence="2">DUF4271 domain-containing protein</fullName>
    </submittedName>
</protein>
<keyword evidence="3" id="KW-1185">Reference proteome</keyword>
<feature type="transmembrane region" description="Helical" evidence="1">
    <location>
        <begin position="243"/>
        <end position="263"/>
    </location>
</feature>
<comment type="caution">
    <text evidence="2">The sequence shown here is derived from an EMBL/GenBank/DDBJ whole genome shotgun (WGS) entry which is preliminary data.</text>
</comment>
<name>A0A5C6RR30_9FLAO</name>
<dbReference type="Proteomes" id="UP000321721">
    <property type="component" value="Unassembled WGS sequence"/>
</dbReference>
<organism evidence="2 3">
    <name type="scientific">Vicingus serpentipes</name>
    <dbReference type="NCBI Taxonomy" id="1926625"/>
    <lineage>
        <taxon>Bacteria</taxon>
        <taxon>Pseudomonadati</taxon>
        <taxon>Bacteroidota</taxon>
        <taxon>Flavobacteriia</taxon>
        <taxon>Flavobacteriales</taxon>
        <taxon>Vicingaceae</taxon>
        <taxon>Vicingus</taxon>
    </lineage>
</organism>
<feature type="transmembrane region" description="Helical" evidence="1">
    <location>
        <begin position="269"/>
        <end position="287"/>
    </location>
</feature>
<dbReference type="AlphaFoldDB" id="A0A5C6RR30"/>